<sequence length="144" mass="16634">MKGVRRFGKKGKLSPRYIDPYRISKRIGNVAYELELPQKLAAVHLVFHISMLKNCMGDPSFFIPTEDIGINDSLSYDEIPVQILDRQVRKLRTKEVASVKILCRNQFVDKAIWEDQEDMKKRYPHLFEPGEIPDQGTNSLLSTL</sequence>
<evidence type="ECO:0000313" key="2">
    <source>
        <dbReference type="EMBL" id="WMV25901.1"/>
    </source>
</evidence>
<protein>
    <recommendedName>
        <fullName evidence="1">Tf2-1-like SH3-like domain-containing protein</fullName>
    </recommendedName>
</protein>
<dbReference type="EMBL" id="CP133615">
    <property type="protein sequence ID" value="WMV25901.1"/>
    <property type="molecule type" value="Genomic_DNA"/>
</dbReference>
<dbReference type="Pfam" id="PF24626">
    <property type="entry name" value="SH3_Tf2-1"/>
    <property type="match status" value="1"/>
</dbReference>
<dbReference type="PANTHER" id="PTHR46148">
    <property type="entry name" value="CHROMO DOMAIN-CONTAINING PROTEIN"/>
    <property type="match status" value="1"/>
</dbReference>
<dbReference type="Proteomes" id="UP001234989">
    <property type="component" value="Chromosome 4"/>
</dbReference>
<gene>
    <name evidence="2" type="ORF">MTR67_019286</name>
</gene>
<dbReference type="AlphaFoldDB" id="A0AAF0QSF4"/>
<accession>A0AAF0QSF4</accession>
<keyword evidence="3" id="KW-1185">Reference proteome</keyword>
<dbReference type="PANTHER" id="PTHR46148:SF56">
    <property type="entry name" value="RETROTRANSPOSON PROTEIN"/>
    <property type="match status" value="1"/>
</dbReference>
<feature type="domain" description="Tf2-1-like SH3-like" evidence="1">
    <location>
        <begin position="4"/>
        <end position="55"/>
    </location>
</feature>
<organism evidence="2 3">
    <name type="scientific">Solanum verrucosum</name>
    <dbReference type="NCBI Taxonomy" id="315347"/>
    <lineage>
        <taxon>Eukaryota</taxon>
        <taxon>Viridiplantae</taxon>
        <taxon>Streptophyta</taxon>
        <taxon>Embryophyta</taxon>
        <taxon>Tracheophyta</taxon>
        <taxon>Spermatophyta</taxon>
        <taxon>Magnoliopsida</taxon>
        <taxon>eudicotyledons</taxon>
        <taxon>Gunneridae</taxon>
        <taxon>Pentapetalae</taxon>
        <taxon>asterids</taxon>
        <taxon>lamiids</taxon>
        <taxon>Solanales</taxon>
        <taxon>Solanaceae</taxon>
        <taxon>Solanoideae</taxon>
        <taxon>Solaneae</taxon>
        <taxon>Solanum</taxon>
    </lineage>
</organism>
<dbReference type="InterPro" id="IPR056924">
    <property type="entry name" value="SH3_Tf2-1"/>
</dbReference>
<evidence type="ECO:0000313" key="3">
    <source>
        <dbReference type="Proteomes" id="UP001234989"/>
    </source>
</evidence>
<reference evidence="2" key="1">
    <citation type="submission" date="2023-08" db="EMBL/GenBank/DDBJ databases">
        <title>A de novo genome assembly of Solanum verrucosum Schlechtendal, a Mexican diploid species geographically isolated from the other diploid A-genome species in potato relatives.</title>
        <authorList>
            <person name="Hosaka K."/>
        </authorList>
    </citation>
    <scope>NUCLEOTIDE SEQUENCE</scope>
    <source>
        <tissue evidence="2">Young leaves</tissue>
    </source>
</reference>
<proteinExistence type="predicted"/>
<evidence type="ECO:0000259" key="1">
    <source>
        <dbReference type="Pfam" id="PF24626"/>
    </source>
</evidence>
<name>A0AAF0QSF4_SOLVR</name>